<dbReference type="PANTHER" id="PTHR46913">
    <property type="entry name" value="RING-H2 FINGER PROTEIN ATL16"/>
    <property type="match status" value="1"/>
</dbReference>
<protein>
    <recommendedName>
        <fullName evidence="4">RING-type E3 ubiquitin transferase</fullName>
        <ecNumber evidence="4">2.3.2.27</ecNumber>
    </recommendedName>
</protein>
<comment type="caution">
    <text evidence="15">The sequence shown here is derived from an EMBL/GenBank/DDBJ whole genome shotgun (WGS) entry which is preliminary data.</text>
</comment>
<keyword evidence="6" id="KW-0812">Transmembrane</keyword>
<evidence type="ECO:0000256" key="4">
    <source>
        <dbReference type="ARBA" id="ARBA00012483"/>
    </source>
</evidence>
<accession>A0AAP0G3V6</accession>
<dbReference type="GO" id="GO:0061630">
    <property type="term" value="F:ubiquitin protein ligase activity"/>
    <property type="evidence" value="ECO:0007669"/>
    <property type="project" value="UniProtKB-EC"/>
</dbReference>
<dbReference type="PROSITE" id="PS50089">
    <property type="entry name" value="ZF_RING_2"/>
    <property type="match status" value="1"/>
</dbReference>
<keyword evidence="11" id="KW-1133">Transmembrane helix</keyword>
<keyword evidence="12" id="KW-0472">Membrane</keyword>
<dbReference type="GO" id="GO:0016020">
    <property type="term" value="C:membrane"/>
    <property type="evidence" value="ECO:0007669"/>
    <property type="project" value="UniProtKB-SubCell"/>
</dbReference>
<dbReference type="GO" id="GO:0008270">
    <property type="term" value="F:zinc ion binding"/>
    <property type="evidence" value="ECO:0007669"/>
    <property type="project" value="UniProtKB-KW"/>
</dbReference>
<dbReference type="SUPFAM" id="SSF57850">
    <property type="entry name" value="RING/U-box"/>
    <property type="match status" value="1"/>
</dbReference>
<evidence type="ECO:0000256" key="2">
    <source>
        <dbReference type="ARBA" id="ARBA00004167"/>
    </source>
</evidence>
<gene>
    <name evidence="15" type="primary">ATL45</name>
    <name evidence="15" type="ORF">KSP39_PZI013036</name>
</gene>
<evidence type="ECO:0000313" key="15">
    <source>
        <dbReference type="EMBL" id="KAK8935912.1"/>
    </source>
</evidence>
<dbReference type="GO" id="GO:0016567">
    <property type="term" value="P:protein ubiquitination"/>
    <property type="evidence" value="ECO:0007669"/>
    <property type="project" value="InterPro"/>
</dbReference>
<comment type="pathway">
    <text evidence="3">Protein modification; protein ubiquitination.</text>
</comment>
<evidence type="ECO:0000256" key="12">
    <source>
        <dbReference type="ARBA" id="ARBA00023136"/>
    </source>
</evidence>
<evidence type="ECO:0000256" key="5">
    <source>
        <dbReference type="ARBA" id="ARBA00022679"/>
    </source>
</evidence>
<dbReference type="InterPro" id="IPR001841">
    <property type="entry name" value="Znf_RING"/>
</dbReference>
<evidence type="ECO:0000256" key="11">
    <source>
        <dbReference type="ARBA" id="ARBA00022989"/>
    </source>
</evidence>
<keyword evidence="8 13" id="KW-0863">Zinc-finger</keyword>
<comment type="subcellular location">
    <subcellularLocation>
        <location evidence="2">Membrane</location>
        <topology evidence="2">Single-pass membrane protein</topology>
    </subcellularLocation>
</comment>
<evidence type="ECO:0000313" key="16">
    <source>
        <dbReference type="Proteomes" id="UP001418222"/>
    </source>
</evidence>
<keyword evidence="16" id="KW-1185">Reference proteome</keyword>
<dbReference type="Pfam" id="PF13639">
    <property type="entry name" value="zf-RING_2"/>
    <property type="match status" value="1"/>
</dbReference>
<comment type="catalytic activity">
    <reaction evidence="1">
        <text>S-ubiquitinyl-[E2 ubiquitin-conjugating enzyme]-L-cysteine + [acceptor protein]-L-lysine = [E2 ubiquitin-conjugating enzyme]-L-cysteine + N(6)-ubiquitinyl-[acceptor protein]-L-lysine.</text>
        <dbReference type="EC" id="2.3.2.27"/>
    </reaction>
</comment>
<sequence length="100" mass="10699">MRCWPERRAAPPAKDGCVILSTSQLSAAIYGGGSEQECSVCLAELEEGEKVKVIPVCGHIFHPACIDRWFATSCSCPLCRRSEIPSSPSPSSVNLAGKSF</sequence>
<keyword evidence="9" id="KW-0833">Ubl conjugation pathway</keyword>
<dbReference type="InterPro" id="IPR044600">
    <property type="entry name" value="ATL1/ATL16-like"/>
</dbReference>
<dbReference type="AlphaFoldDB" id="A0AAP0G3V6"/>
<dbReference type="InterPro" id="IPR013083">
    <property type="entry name" value="Znf_RING/FYVE/PHD"/>
</dbReference>
<evidence type="ECO:0000256" key="3">
    <source>
        <dbReference type="ARBA" id="ARBA00004906"/>
    </source>
</evidence>
<dbReference type="EMBL" id="JBBWWQ010000011">
    <property type="protein sequence ID" value="KAK8935912.1"/>
    <property type="molecule type" value="Genomic_DNA"/>
</dbReference>
<keyword evidence="5" id="KW-0808">Transferase</keyword>
<evidence type="ECO:0000256" key="1">
    <source>
        <dbReference type="ARBA" id="ARBA00000900"/>
    </source>
</evidence>
<dbReference type="Proteomes" id="UP001418222">
    <property type="component" value="Unassembled WGS sequence"/>
</dbReference>
<dbReference type="EC" id="2.3.2.27" evidence="4"/>
<feature type="domain" description="RING-type" evidence="14">
    <location>
        <begin position="38"/>
        <end position="80"/>
    </location>
</feature>
<proteinExistence type="predicted"/>
<dbReference type="PANTHER" id="PTHR46913:SF1">
    <property type="entry name" value="RING-H2 FINGER PROTEIN ATL16"/>
    <property type="match status" value="1"/>
</dbReference>
<evidence type="ECO:0000256" key="6">
    <source>
        <dbReference type="ARBA" id="ARBA00022692"/>
    </source>
</evidence>
<evidence type="ECO:0000256" key="10">
    <source>
        <dbReference type="ARBA" id="ARBA00022833"/>
    </source>
</evidence>
<evidence type="ECO:0000256" key="8">
    <source>
        <dbReference type="ARBA" id="ARBA00022771"/>
    </source>
</evidence>
<keyword evidence="10" id="KW-0862">Zinc</keyword>
<organism evidence="15 16">
    <name type="scientific">Platanthera zijinensis</name>
    <dbReference type="NCBI Taxonomy" id="2320716"/>
    <lineage>
        <taxon>Eukaryota</taxon>
        <taxon>Viridiplantae</taxon>
        <taxon>Streptophyta</taxon>
        <taxon>Embryophyta</taxon>
        <taxon>Tracheophyta</taxon>
        <taxon>Spermatophyta</taxon>
        <taxon>Magnoliopsida</taxon>
        <taxon>Liliopsida</taxon>
        <taxon>Asparagales</taxon>
        <taxon>Orchidaceae</taxon>
        <taxon>Orchidoideae</taxon>
        <taxon>Orchideae</taxon>
        <taxon>Orchidinae</taxon>
        <taxon>Platanthera</taxon>
    </lineage>
</organism>
<dbReference type="Gene3D" id="3.30.40.10">
    <property type="entry name" value="Zinc/RING finger domain, C3HC4 (zinc finger)"/>
    <property type="match status" value="1"/>
</dbReference>
<keyword evidence="7" id="KW-0479">Metal-binding</keyword>
<evidence type="ECO:0000259" key="14">
    <source>
        <dbReference type="PROSITE" id="PS50089"/>
    </source>
</evidence>
<evidence type="ECO:0000256" key="7">
    <source>
        <dbReference type="ARBA" id="ARBA00022723"/>
    </source>
</evidence>
<name>A0AAP0G3V6_9ASPA</name>
<dbReference type="SMART" id="SM00184">
    <property type="entry name" value="RING"/>
    <property type="match status" value="1"/>
</dbReference>
<reference evidence="15 16" key="1">
    <citation type="journal article" date="2022" name="Nat. Plants">
        <title>Genomes of leafy and leafless Platanthera orchids illuminate the evolution of mycoheterotrophy.</title>
        <authorList>
            <person name="Li M.H."/>
            <person name="Liu K.W."/>
            <person name="Li Z."/>
            <person name="Lu H.C."/>
            <person name="Ye Q.L."/>
            <person name="Zhang D."/>
            <person name="Wang J.Y."/>
            <person name="Li Y.F."/>
            <person name="Zhong Z.M."/>
            <person name="Liu X."/>
            <person name="Yu X."/>
            <person name="Liu D.K."/>
            <person name="Tu X.D."/>
            <person name="Liu B."/>
            <person name="Hao Y."/>
            <person name="Liao X.Y."/>
            <person name="Jiang Y.T."/>
            <person name="Sun W.H."/>
            <person name="Chen J."/>
            <person name="Chen Y.Q."/>
            <person name="Ai Y."/>
            <person name="Zhai J.W."/>
            <person name="Wu S.S."/>
            <person name="Zhou Z."/>
            <person name="Hsiao Y.Y."/>
            <person name="Wu W.L."/>
            <person name="Chen Y.Y."/>
            <person name="Lin Y.F."/>
            <person name="Hsu J.L."/>
            <person name="Li C.Y."/>
            <person name="Wang Z.W."/>
            <person name="Zhao X."/>
            <person name="Zhong W.Y."/>
            <person name="Ma X.K."/>
            <person name="Ma L."/>
            <person name="Huang J."/>
            <person name="Chen G.Z."/>
            <person name="Huang M.Z."/>
            <person name="Huang L."/>
            <person name="Peng D.H."/>
            <person name="Luo Y.B."/>
            <person name="Zou S.Q."/>
            <person name="Chen S.P."/>
            <person name="Lan S."/>
            <person name="Tsai W.C."/>
            <person name="Van de Peer Y."/>
            <person name="Liu Z.J."/>
        </authorList>
    </citation>
    <scope>NUCLEOTIDE SEQUENCE [LARGE SCALE GENOMIC DNA]</scope>
    <source>
        <strain evidence="15">Lor287</strain>
    </source>
</reference>
<evidence type="ECO:0000256" key="9">
    <source>
        <dbReference type="ARBA" id="ARBA00022786"/>
    </source>
</evidence>
<evidence type="ECO:0000256" key="13">
    <source>
        <dbReference type="PROSITE-ProRule" id="PRU00175"/>
    </source>
</evidence>